<feature type="compositionally biased region" description="Basic and acidic residues" evidence="1">
    <location>
        <begin position="101"/>
        <end position="110"/>
    </location>
</feature>
<dbReference type="OrthoDB" id="6432223at2"/>
<feature type="region of interest" description="Disordered" evidence="1">
    <location>
        <begin position="80"/>
        <end position="110"/>
    </location>
</feature>
<evidence type="ECO:0000313" key="3">
    <source>
        <dbReference type="EMBL" id="AUH03946.1"/>
    </source>
</evidence>
<dbReference type="KEGG" id="serq:CWC46_07200"/>
<dbReference type="RefSeq" id="WP_021017547.1">
    <property type="nucleotide sequence ID" value="NZ_CP025084.1"/>
</dbReference>
<feature type="region of interest" description="Disordered" evidence="1">
    <location>
        <begin position="34"/>
        <end position="57"/>
    </location>
</feature>
<protein>
    <recommendedName>
        <fullName evidence="6">FlxA-like family protein</fullName>
    </recommendedName>
</protein>
<feature type="compositionally biased region" description="Polar residues" evidence="1">
    <location>
        <begin position="34"/>
        <end position="56"/>
    </location>
</feature>
<dbReference type="Pfam" id="PF14282">
    <property type="entry name" value="FlxA"/>
    <property type="match status" value="1"/>
</dbReference>
<dbReference type="Proteomes" id="UP000233778">
    <property type="component" value="Chromosome"/>
</dbReference>
<gene>
    <name evidence="2" type="ORF">CWC46_07200</name>
    <name evidence="3" type="ORF">Ser39006_007205</name>
</gene>
<reference evidence="2 5" key="3">
    <citation type="submission" date="2017-11" db="EMBL/GenBank/DDBJ databases">
        <title>Complete genome sequence of Serratia sp. ATCC 39006 LacA.</title>
        <authorList>
            <person name="Hampton H.G."/>
            <person name="Jackson S.A."/>
            <person name="Jauregui R."/>
            <person name="Poulter G.T.M."/>
            <person name="Salmond G.P.C."/>
            <person name="Fineran P.C."/>
        </authorList>
    </citation>
    <scope>NUCLEOTIDE SEQUENCE [LARGE SCALE GENOMIC DNA]</scope>
    <source>
        <strain evidence="2 5">ATCC 39006</strain>
    </source>
</reference>
<dbReference type="EMBL" id="CP025084">
    <property type="protein sequence ID" value="AUH03946.1"/>
    <property type="molecule type" value="Genomic_DNA"/>
</dbReference>
<dbReference type="KEGG" id="sera:Ser39006_007205"/>
<accession>A0A2I5THB7</accession>
<dbReference type="AlphaFoldDB" id="A0A2I5THB7"/>
<sequence length="110" mass="11967">MISSLAPSAFAVMPITASSNVRTNTDQKVAERNLQNQKVAESAVDTTNKQQTTSPNAQQQVMQAQIVMLQAQIAQLQNQPVQPTQESKPLVKPVEGVNRPSAEHAIDVYI</sequence>
<dbReference type="EMBL" id="CP025085">
    <property type="protein sequence ID" value="AUG99628.1"/>
    <property type="molecule type" value="Genomic_DNA"/>
</dbReference>
<reference evidence="3" key="2">
    <citation type="submission" date="2013-09" db="EMBL/GenBank/DDBJ databases">
        <authorList>
            <person name="Wang G."/>
            <person name="Yang Y."/>
            <person name="Su Y."/>
        </authorList>
    </citation>
    <scope>NUCLEOTIDE SEQUENCE</scope>
    <source>
        <strain evidence="3">ATCC 39006</strain>
    </source>
</reference>
<reference evidence="3" key="4">
    <citation type="submission" date="2017-11" db="EMBL/GenBank/DDBJ databases">
        <title>Complete genome sequence of Serratia sp. ATCC 39006.</title>
        <authorList>
            <person name="Hampton H.G."/>
            <person name="Jackson S.A."/>
            <person name="Jauregui R."/>
            <person name="Poulter G.T.M."/>
            <person name="Salmond G.P.C."/>
            <person name="Fineran P.C."/>
        </authorList>
    </citation>
    <scope>NUCLEOTIDE SEQUENCE</scope>
    <source>
        <strain evidence="3">ATCC 39006</strain>
    </source>
</reference>
<evidence type="ECO:0000313" key="5">
    <source>
        <dbReference type="Proteomes" id="UP000233778"/>
    </source>
</evidence>
<evidence type="ECO:0008006" key="6">
    <source>
        <dbReference type="Google" id="ProtNLM"/>
    </source>
</evidence>
<evidence type="ECO:0000256" key="1">
    <source>
        <dbReference type="SAM" id="MobiDB-lite"/>
    </source>
</evidence>
<name>A0A2I5THB7_SERS3</name>
<evidence type="ECO:0000313" key="4">
    <source>
        <dbReference type="Proteomes" id="UP000017700"/>
    </source>
</evidence>
<reference evidence="3 4" key="1">
    <citation type="journal article" date="2013" name="Genome Announc.">
        <title>Draft genome sequence of Serratia sp. strain ATCC 39006, a model bacterium for analysis of the biosynthesis and regulation of prodigiosin, a carbapenem, and gas vesicles.</title>
        <authorList>
            <person name="Fineran P.C."/>
            <person name="Iglesias Cans M.C."/>
            <person name="Ramsay J.P."/>
            <person name="Wilf N.M."/>
            <person name="Cossyleon D."/>
            <person name="McNeil M.B."/>
            <person name="Williamson N.R."/>
            <person name="Monson R.E."/>
            <person name="Becher S.A."/>
            <person name="Stanton J.A."/>
            <person name="Brugger K."/>
            <person name="Brown S.D."/>
            <person name="Salmond G.P."/>
        </authorList>
    </citation>
    <scope>NUCLEOTIDE SEQUENCE [LARGE SCALE GENOMIC DNA]</scope>
    <source>
        <strain evidence="3">ATCC 39006</strain>
        <strain evidence="4">ATCC 39006 / SC 11482</strain>
    </source>
</reference>
<dbReference type="Proteomes" id="UP000017700">
    <property type="component" value="Chromosome"/>
</dbReference>
<evidence type="ECO:0000313" key="2">
    <source>
        <dbReference type="EMBL" id="AUG99628.1"/>
    </source>
</evidence>
<proteinExistence type="predicted"/>
<organism evidence="3 4">
    <name type="scientific">Serratia sp. (strain ATCC 39006)</name>
    <name type="common">Prodigiosinella confusarubida</name>
    <dbReference type="NCBI Taxonomy" id="104623"/>
    <lineage>
        <taxon>Bacteria</taxon>
        <taxon>Pseudomonadati</taxon>
        <taxon>Pseudomonadota</taxon>
        <taxon>Gammaproteobacteria</taxon>
        <taxon>Enterobacterales</taxon>
        <taxon>Pectobacteriaceae</taxon>
        <taxon>Prodigiosinella</taxon>
    </lineage>
</organism>
<keyword evidence="4" id="KW-1185">Reference proteome</keyword>
<dbReference type="InterPro" id="IPR025577">
    <property type="entry name" value="FlxA"/>
</dbReference>